<sequence length="1165" mass="129244">MAEAGRSPAEPPGEPAGQAAAEVPEPETPAGLPAPALRRLPGDPSPRGRSQSDLSSCSSRGRPLRVHISGSVDGLDKASIANSDGPTAGSQTPPFKRKGKLSTIGKIFKPWKWRKKKTSDKFRETSAVLERKISTRQSREELIRRGVLKELPDQDGDVTVNFENSNGHMIPTGEESTREENVVRSEEGNGSVAEKAPALEEKAEDKKEITENHSETPATPAPPPAALPKPKPKPKPKKTPVPPKGAAAGASPKGDEVPPIKKNTKAPGKQVPVPPPKPASRNATREAAGSSHSRKTTGSKASASPSTSSTSSRLKASKETVSSKMGTVGITKGKKKTGKQPPSRLSSEATTSGTSDLKGEPSETRVESLTPEQTVPGAEEQTTGKPKSAVPPAPVTPAPPTPAPSLPLEEQSTVASDTPVVLISNGADLPALDPGQLLWTEEATDRTTFHSGTGISVSRENAKCFTTKDELGKAAPQLLTPGLTGESSESFSASEDEGQREYQANDSDSDGPVLYTDDDDDDEDEDGSGESALASKIRRRDTLAIKLGNRPSKKELEDKNILQRTSEEERQEIRQQIGTKLVRRLSQRPTTEELEQRNILKQKNEEEEQEAKMELKRRLSRKLSLRPTVAELQARRILRFNEYVEVTDSPDYDRRADKPWARLTPADKAAIRKELNEFKSTEMEVHEESRQFTRKKKPFIEKKKAVSFHLVHRSQRDPLAADETAPQRVLLPTQKIKEEERRAEQRKYGVFFDDDYDYLQHLKEPSGPSELIPTSTVGAPYRGDGREEPLVTSTSGIKLPSSVFASEFEEDIGLLNKAAPVSGPRLDFDPDIVAALDDDFDFDNPDNLLEDDFILQANKPTEEEEGMEIQKSEAEDDSEWEDVDDEKEGGSDDDRYDPAGSSDEDMSTPGKPLGAVENHFFWEEETKSRFTEYSLTSSVMRRNEQLTLHDERFEKFYEQYDDDEIGALDNAELEGSIQVDSNRLEEVLNDYYKEKAENCVKLNTLEPFEDQDLPVNELDGPEEEEIVTVVLEEAKEKWDCESICSTYSNLYNHPQLIKYQPKPKQIRLSSKTGIPLNVLPKKGVTAKQVERMQMINNSDLPKISTQPRSKSESKEDKRARKQAIKEERKERRVEKKANKLAFKLEKRRQEKELLNLKKNVEGLKL</sequence>
<proteinExistence type="predicted"/>
<gene>
    <name evidence="1" type="ORF">MRATA1EN3_LOCUS19348</name>
</gene>
<dbReference type="EMBL" id="OX596116">
    <property type="protein sequence ID" value="CAI9708135.1"/>
    <property type="molecule type" value="Genomic_DNA"/>
</dbReference>
<organism evidence="1 2">
    <name type="scientific">Rangifer tarandus platyrhynchus</name>
    <name type="common">Svalbard reindeer</name>
    <dbReference type="NCBI Taxonomy" id="3082113"/>
    <lineage>
        <taxon>Eukaryota</taxon>
        <taxon>Metazoa</taxon>
        <taxon>Chordata</taxon>
        <taxon>Craniata</taxon>
        <taxon>Vertebrata</taxon>
        <taxon>Euteleostomi</taxon>
        <taxon>Mammalia</taxon>
        <taxon>Eutheria</taxon>
        <taxon>Laurasiatheria</taxon>
        <taxon>Artiodactyla</taxon>
        <taxon>Ruminantia</taxon>
        <taxon>Pecora</taxon>
        <taxon>Cervidae</taxon>
        <taxon>Odocoileinae</taxon>
        <taxon>Rangifer</taxon>
    </lineage>
</organism>
<name>A0ACB0F5A2_RANTA</name>
<protein>
    <submittedName>
        <fullName evidence="1">Uncharacterized protein</fullName>
    </submittedName>
</protein>
<accession>A0ACB0F5A2</accession>
<evidence type="ECO:0000313" key="2">
    <source>
        <dbReference type="Proteomes" id="UP001162501"/>
    </source>
</evidence>
<dbReference type="Proteomes" id="UP001162501">
    <property type="component" value="Chromosome 32"/>
</dbReference>
<reference evidence="1" key="1">
    <citation type="submission" date="2023-05" db="EMBL/GenBank/DDBJ databases">
        <authorList>
            <consortium name="ELIXIR-Norway"/>
        </authorList>
    </citation>
    <scope>NUCLEOTIDE SEQUENCE</scope>
</reference>
<evidence type="ECO:0000313" key="1">
    <source>
        <dbReference type="EMBL" id="CAI9708135.1"/>
    </source>
</evidence>